<dbReference type="AlphaFoldDB" id="X1R7Q6"/>
<sequence>QRQVERGISILKQGGIVAFPTDTVYGLGACPNLPAAV</sequence>
<organism evidence="2">
    <name type="scientific">marine sediment metagenome</name>
    <dbReference type="NCBI Taxonomy" id="412755"/>
    <lineage>
        <taxon>unclassified sequences</taxon>
        <taxon>metagenomes</taxon>
        <taxon>ecological metagenomes</taxon>
    </lineage>
</organism>
<protein>
    <recommendedName>
        <fullName evidence="1">YrdC-like domain-containing protein</fullName>
    </recommendedName>
</protein>
<dbReference type="InterPro" id="IPR017945">
    <property type="entry name" value="DHBP_synth_RibB-like_a/b_dom"/>
</dbReference>
<dbReference type="GO" id="GO:0003725">
    <property type="term" value="F:double-stranded RNA binding"/>
    <property type="evidence" value="ECO:0007669"/>
    <property type="project" value="InterPro"/>
</dbReference>
<reference evidence="2" key="1">
    <citation type="journal article" date="2014" name="Front. Microbiol.">
        <title>High frequency of phylogenetically diverse reductive dehalogenase-homologous genes in deep subseafloor sedimentary metagenomes.</title>
        <authorList>
            <person name="Kawai M."/>
            <person name="Futagami T."/>
            <person name="Toyoda A."/>
            <person name="Takaki Y."/>
            <person name="Nishi S."/>
            <person name="Hori S."/>
            <person name="Arai W."/>
            <person name="Tsubouchi T."/>
            <person name="Morono Y."/>
            <person name="Uchiyama I."/>
            <person name="Ito T."/>
            <person name="Fujiyama A."/>
            <person name="Inagaki F."/>
            <person name="Takami H."/>
        </authorList>
    </citation>
    <scope>NUCLEOTIDE SEQUENCE</scope>
    <source>
        <strain evidence="2">Expedition CK06-06</strain>
    </source>
</reference>
<proteinExistence type="predicted"/>
<feature type="non-terminal residue" evidence="2">
    <location>
        <position position="1"/>
    </location>
</feature>
<dbReference type="EMBL" id="BARV01046100">
    <property type="protein sequence ID" value="GAI63036.1"/>
    <property type="molecule type" value="Genomic_DNA"/>
</dbReference>
<evidence type="ECO:0000313" key="2">
    <source>
        <dbReference type="EMBL" id="GAI63036.1"/>
    </source>
</evidence>
<dbReference type="SUPFAM" id="SSF55821">
    <property type="entry name" value="YrdC/RibB"/>
    <property type="match status" value="1"/>
</dbReference>
<dbReference type="Pfam" id="PF01300">
    <property type="entry name" value="Sua5_yciO_yrdC"/>
    <property type="match status" value="1"/>
</dbReference>
<comment type="caution">
    <text evidence="2">The sequence shown here is derived from an EMBL/GenBank/DDBJ whole genome shotgun (WGS) entry which is preliminary data.</text>
</comment>
<name>X1R7Q6_9ZZZZ</name>
<feature type="non-terminal residue" evidence="2">
    <location>
        <position position="37"/>
    </location>
</feature>
<evidence type="ECO:0000259" key="1">
    <source>
        <dbReference type="Pfam" id="PF01300"/>
    </source>
</evidence>
<feature type="domain" description="YrdC-like" evidence="1">
    <location>
        <begin position="10"/>
        <end position="37"/>
    </location>
</feature>
<dbReference type="Gene3D" id="3.90.870.10">
    <property type="entry name" value="DHBP synthase"/>
    <property type="match status" value="1"/>
</dbReference>
<dbReference type="InterPro" id="IPR006070">
    <property type="entry name" value="Sua5-like_dom"/>
</dbReference>
<accession>X1R7Q6</accession>
<gene>
    <name evidence="2" type="ORF">S06H3_67029</name>
</gene>